<evidence type="ECO:0000256" key="2">
    <source>
        <dbReference type="ARBA" id="ARBA00022723"/>
    </source>
</evidence>
<dbReference type="InterPro" id="IPR013087">
    <property type="entry name" value="Znf_C2H2_type"/>
</dbReference>
<keyword evidence="5" id="KW-0862">Zinc</keyword>
<keyword evidence="6" id="KW-0238">DNA-binding</keyword>
<dbReference type="Proteomes" id="UP000504615">
    <property type="component" value="Unplaced"/>
</dbReference>
<evidence type="ECO:0000256" key="5">
    <source>
        <dbReference type="ARBA" id="ARBA00022833"/>
    </source>
</evidence>
<name>A0A6I9WCB5_9HYME</name>
<dbReference type="SUPFAM" id="SSF57667">
    <property type="entry name" value="beta-beta-alpha zinc fingers"/>
    <property type="match status" value="1"/>
</dbReference>
<dbReference type="GO" id="GO:0008270">
    <property type="term" value="F:zinc ion binding"/>
    <property type="evidence" value="ECO:0007669"/>
    <property type="project" value="UniProtKB-KW"/>
</dbReference>
<keyword evidence="3" id="KW-0677">Repeat</keyword>
<evidence type="ECO:0000256" key="4">
    <source>
        <dbReference type="ARBA" id="ARBA00022771"/>
    </source>
</evidence>
<keyword evidence="7" id="KW-0539">Nucleus</keyword>
<dbReference type="PROSITE" id="PS50157">
    <property type="entry name" value="ZINC_FINGER_C2H2_2"/>
    <property type="match status" value="2"/>
</dbReference>
<dbReference type="GO" id="GO:0000981">
    <property type="term" value="F:DNA-binding transcription factor activity, RNA polymerase II-specific"/>
    <property type="evidence" value="ECO:0007669"/>
    <property type="project" value="TreeGrafter"/>
</dbReference>
<dbReference type="PANTHER" id="PTHR24388:SF54">
    <property type="entry name" value="PROTEIN ESCARGOT"/>
    <property type="match status" value="1"/>
</dbReference>
<evidence type="ECO:0000256" key="9">
    <source>
        <dbReference type="PROSITE-ProRule" id="PRU00042"/>
    </source>
</evidence>
<evidence type="ECO:0000256" key="3">
    <source>
        <dbReference type="ARBA" id="ARBA00022737"/>
    </source>
</evidence>
<dbReference type="GO" id="GO:0000978">
    <property type="term" value="F:RNA polymerase II cis-regulatory region sequence-specific DNA binding"/>
    <property type="evidence" value="ECO:0007669"/>
    <property type="project" value="TreeGrafter"/>
</dbReference>
<dbReference type="PANTHER" id="PTHR24388">
    <property type="entry name" value="ZINC FINGER PROTEIN"/>
    <property type="match status" value="1"/>
</dbReference>
<comment type="similarity">
    <text evidence="8">Belongs to the snail C2H2-type zinc-finger protein family.</text>
</comment>
<keyword evidence="11" id="KW-1185">Reference proteome</keyword>
<dbReference type="Pfam" id="PF00096">
    <property type="entry name" value="zf-C2H2"/>
    <property type="match status" value="2"/>
</dbReference>
<organism evidence="11 12">
    <name type="scientific">Pogonomyrmex barbatus</name>
    <name type="common">red harvester ant</name>
    <dbReference type="NCBI Taxonomy" id="144034"/>
    <lineage>
        <taxon>Eukaryota</taxon>
        <taxon>Metazoa</taxon>
        <taxon>Ecdysozoa</taxon>
        <taxon>Arthropoda</taxon>
        <taxon>Hexapoda</taxon>
        <taxon>Insecta</taxon>
        <taxon>Pterygota</taxon>
        <taxon>Neoptera</taxon>
        <taxon>Endopterygota</taxon>
        <taxon>Hymenoptera</taxon>
        <taxon>Apocrita</taxon>
        <taxon>Aculeata</taxon>
        <taxon>Formicoidea</taxon>
        <taxon>Formicidae</taxon>
        <taxon>Myrmicinae</taxon>
        <taxon>Pogonomyrmex</taxon>
    </lineage>
</organism>
<comment type="subcellular location">
    <subcellularLocation>
        <location evidence="1">Nucleus</location>
    </subcellularLocation>
</comment>
<dbReference type="OrthoDB" id="10004641at2759"/>
<dbReference type="RefSeq" id="XP_011640048.1">
    <property type="nucleotide sequence ID" value="XM_011641746.2"/>
</dbReference>
<reference evidence="12" key="1">
    <citation type="submission" date="2025-08" db="UniProtKB">
        <authorList>
            <consortium name="RefSeq"/>
        </authorList>
    </citation>
    <scope>IDENTIFICATION</scope>
</reference>
<keyword evidence="4 9" id="KW-0863">Zinc-finger</keyword>
<evidence type="ECO:0000313" key="12">
    <source>
        <dbReference type="RefSeq" id="XP_011640048.1"/>
    </source>
</evidence>
<dbReference type="KEGG" id="pbar:105429042"/>
<evidence type="ECO:0000259" key="10">
    <source>
        <dbReference type="PROSITE" id="PS50157"/>
    </source>
</evidence>
<protein>
    <submittedName>
        <fullName evidence="12">Zinc finger protein 449-like</fullName>
    </submittedName>
</protein>
<feature type="domain" description="C2H2-type" evidence="10">
    <location>
        <begin position="89"/>
        <end position="114"/>
    </location>
</feature>
<dbReference type="InterPro" id="IPR050527">
    <property type="entry name" value="Snail/Krueppel_Znf"/>
</dbReference>
<gene>
    <name evidence="12" type="primary">LOC105429042</name>
</gene>
<evidence type="ECO:0000256" key="6">
    <source>
        <dbReference type="ARBA" id="ARBA00023125"/>
    </source>
</evidence>
<feature type="domain" description="C2H2-type" evidence="10">
    <location>
        <begin position="60"/>
        <end position="87"/>
    </location>
</feature>
<sequence length="114" mass="13134">MYLRMMAENQLTGRTTTRATATENPTSGFCPDNVDIEKIQNGQPLAEVNSNQVTASNRDYYCPRCGNAYTRPHSLNRHMRFECGVEPQFECPICHKKSKHKHNLLLHMRTHQKS</sequence>
<evidence type="ECO:0000256" key="8">
    <source>
        <dbReference type="ARBA" id="ARBA00037948"/>
    </source>
</evidence>
<evidence type="ECO:0000256" key="1">
    <source>
        <dbReference type="ARBA" id="ARBA00004123"/>
    </source>
</evidence>
<proteinExistence type="inferred from homology"/>
<dbReference type="GeneID" id="105429042"/>
<evidence type="ECO:0000313" key="11">
    <source>
        <dbReference type="Proteomes" id="UP000504615"/>
    </source>
</evidence>
<accession>A0A6I9WCB5</accession>
<dbReference type="InterPro" id="IPR036236">
    <property type="entry name" value="Znf_C2H2_sf"/>
</dbReference>
<dbReference type="GO" id="GO:0005634">
    <property type="term" value="C:nucleus"/>
    <property type="evidence" value="ECO:0007669"/>
    <property type="project" value="UniProtKB-SubCell"/>
</dbReference>
<evidence type="ECO:0000256" key="7">
    <source>
        <dbReference type="ARBA" id="ARBA00023242"/>
    </source>
</evidence>
<keyword evidence="2" id="KW-0479">Metal-binding</keyword>
<dbReference type="AlphaFoldDB" id="A0A6I9WCB5"/>
<dbReference type="Gene3D" id="3.30.160.60">
    <property type="entry name" value="Classic Zinc Finger"/>
    <property type="match status" value="1"/>
</dbReference>
<dbReference type="SMART" id="SM00355">
    <property type="entry name" value="ZnF_C2H2"/>
    <property type="match status" value="2"/>
</dbReference>